<feature type="region of interest" description="Disordered" evidence="1">
    <location>
        <begin position="1"/>
        <end position="20"/>
    </location>
</feature>
<evidence type="ECO:0000313" key="2">
    <source>
        <dbReference type="EMBL" id="PKI34871.1"/>
    </source>
</evidence>
<keyword evidence="3" id="KW-1185">Reference proteome</keyword>
<accession>A0A2I0HT32</accession>
<evidence type="ECO:0000313" key="3">
    <source>
        <dbReference type="Proteomes" id="UP000233551"/>
    </source>
</evidence>
<name>A0A2I0HT32_PUNGR</name>
<gene>
    <name evidence="2" type="ORF">CRG98_044717</name>
</gene>
<sequence>MAAGISRSHRQPRGESADLAAARWDRRRKIAGAAKAGSPLLRSRPLSLYLSISGFSKGKTIGKVRGRLSSSRQDFTC</sequence>
<dbReference type="AlphaFoldDB" id="A0A2I0HT32"/>
<evidence type="ECO:0000256" key="1">
    <source>
        <dbReference type="SAM" id="MobiDB-lite"/>
    </source>
</evidence>
<organism evidence="2 3">
    <name type="scientific">Punica granatum</name>
    <name type="common">Pomegranate</name>
    <dbReference type="NCBI Taxonomy" id="22663"/>
    <lineage>
        <taxon>Eukaryota</taxon>
        <taxon>Viridiplantae</taxon>
        <taxon>Streptophyta</taxon>
        <taxon>Embryophyta</taxon>
        <taxon>Tracheophyta</taxon>
        <taxon>Spermatophyta</taxon>
        <taxon>Magnoliopsida</taxon>
        <taxon>eudicotyledons</taxon>
        <taxon>Gunneridae</taxon>
        <taxon>Pentapetalae</taxon>
        <taxon>rosids</taxon>
        <taxon>malvids</taxon>
        <taxon>Myrtales</taxon>
        <taxon>Lythraceae</taxon>
        <taxon>Punica</taxon>
    </lineage>
</organism>
<proteinExistence type="predicted"/>
<dbReference type="EMBL" id="PGOL01005566">
    <property type="protein sequence ID" value="PKI34871.1"/>
    <property type="molecule type" value="Genomic_DNA"/>
</dbReference>
<dbReference type="Proteomes" id="UP000233551">
    <property type="component" value="Unassembled WGS sequence"/>
</dbReference>
<protein>
    <submittedName>
        <fullName evidence="2">Uncharacterized protein</fullName>
    </submittedName>
</protein>
<comment type="caution">
    <text evidence="2">The sequence shown here is derived from an EMBL/GenBank/DDBJ whole genome shotgun (WGS) entry which is preliminary data.</text>
</comment>
<reference evidence="2 3" key="1">
    <citation type="submission" date="2017-11" db="EMBL/GenBank/DDBJ databases">
        <title>De-novo sequencing of pomegranate (Punica granatum L.) genome.</title>
        <authorList>
            <person name="Akparov Z."/>
            <person name="Amiraslanov A."/>
            <person name="Hajiyeva S."/>
            <person name="Abbasov M."/>
            <person name="Kaur K."/>
            <person name="Hamwieh A."/>
            <person name="Solovyev V."/>
            <person name="Salamov A."/>
            <person name="Braich B."/>
            <person name="Kosarev P."/>
            <person name="Mahmoud A."/>
            <person name="Hajiyev E."/>
            <person name="Babayeva S."/>
            <person name="Izzatullayeva V."/>
            <person name="Mammadov A."/>
            <person name="Mammadov A."/>
            <person name="Sharifova S."/>
            <person name="Ojaghi J."/>
            <person name="Eynullazada K."/>
            <person name="Bayramov B."/>
            <person name="Abdulazimova A."/>
            <person name="Shahmuradov I."/>
        </authorList>
    </citation>
    <scope>NUCLEOTIDE SEQUENCE [LARGE SCALE GENOMIC DNA]</scope>
    <source>
        <strain evidence="3">cv. AG2017</strain>
        <tissue evidence="2">Leaf</tissue>
    </source>
</reference>